<protein>
    <submittedName>
        <fullName evidence="4">Flavonol reductase/cinnamoyl-CoA reductase family protein</fullName>
    </submittedName>
</protein>
<evidence type="ECO:0000256" key="2">
    <source>
        <dbReference type="ARBA" id="ARBA00023445"/>
    </source>
</evidence>
<reference evidence="4 5" key="1">
    <citation type="journal article" date="2023" name="G3 (Bethesda)">
        <title>A high-quality reference genome for the fission yeast Schizosaccharomyces osmophilus.</title>
        <authorList>
            <person name="Jia G.S."/>
            <person name="Zhang W.C."/>
            <person name="Liang Y."/>
            <person name="Liu X.H."/>
            <person name="Rhind N."/>
            <person name="Pidoux A."/>
            <person name="Brysch-Herzberg M."/>
            <person name="Du L.L."/>
        </authorList>
    </citation>
    <scope>NUCLEOTIDE SEQUENCE [LARGE SCALE GENOMIC DNA]</scope>
    <source>
        <strain evidence="4 5">CBS 15793</strain>
    </source>
</reference>
<proteinExistence type="inferred from homology"/>
<dbReference type="Gene3D" id="3.40.50.720">
    <property type="entry name" value="NAD(P)-binding Rossmann-like Domain"/>
    <property type="match status" value="1"/>
</dbReference>
<feature type="domain" description="NAD-dependent epimerase/dehydratase" evidence="3">
    <location>
        <begin position="7"/>
        <end position="252"/>
    </location>
</feature>
<dbReference type="KEGG" id="som:SOMG_04744"/>
<dbReference type="InterPro" id="IPR001509">
    <property type="entry name" value="Epimerase_deHydtase"/>
</dbReference>
<dbReference type="AlphaFoldDB" id="A0AAE9WHU7"/>
<accession>A0AAE9WHU7</accession>
<gene>
    <name evidence="4" type="ORF">SOMG_04744</name>
</gene>
<keyword evidence="1" id="KW-0560">Oxidoreductase</keyword>
<name>A0AAE9WHU7_9SCHI</name>
<evidence type="ECO:0000313" key="5">
    <source>
        <dbReference type="Proteomes" id="UP001212411"/>
    </source>
</evidence>
<dbReference type="SUPFAM" id="SSF51735">
    <property type="entry name" value="NAD(P)-binding Rossmann-fold domains"/>
    <property type="match status" value="1"/>
</dbReference>
<dbReference type="EMBL" id="CP115613">
    <property type="protein sequence ID" value="WBW75624.1"/>
    <property type="molecule type" value="Genomic_DNA"/>
</dbReference>
<dbReference type="InterPro" id="IPR050425">
    <property type="entry name" value="NAD(P)_dehydrat-like"/>
</dbReference>
<dbReference type="Pfam" id="PF01370">
    <property type="entry name" value="Epimerase"/>
    <property type="match status" value="1"/>
</dbReference>
<dbReference type="PANTHER" id="PTHR10366">
    <property type="entry name" value="NAD DEPENDENT EPIMERASE/DEHYDRATASE"/>
    <property type="match status" value="1"/>
</dbReference>
<dbReference type="Proteomes" id="UP001212411">
    <property type="component" value="Chromosome 3"/>
</dbReference>
<dbReference type="InterPro" id="IPR036291">
    <property type="entry name" value="NAD(P)-bd_dom_sf"/>
</dbReference>
<organism evidence="4 5">
    <name type="scientific">Schizosaccharomyces osmophilus</name>
    <dbReference type="NCBI Taxonomy" id="2545709"/>
    <lineage>
        <taxon>Eukaryota</taxon>
        <taxon>Fungi</taxon>
        <taxon>Dikarya</taxon>
        <taxon>Ascomycota</taxon>
        <taxon>Taphrinomycotina</taxon>
        <taxon>Schizosaccharomycetes</taxon>
        <taxon>Schizosaccharomycetales</taxon>
        <taxon>Schizosaccharomycetaceae</taxon>
        <taxon>Schizosaccharomyces</taxon>
    </lineage>
</organism>
<sequence>MSNQQLALVTGVSGFIGAHVAVCLLNEGYRVRGTVRSMEKANELVHLNPGLKDKIEFAIVKDIVDLSALKDAVKECDYVCHVASPVLVDVHDNKTELLDPAINGTLRVLEAAASEPKVKRVVITSSFVALRNFSIDPNTGYNYTEKDWNPISYEEALTTKNGIFAYGASKKFAEKAAHDFVKEKHPQYDICTINPPFVLGPSIHPINSMHSLSTPNKIFWNLINGSKTQPSLQHWKVDVRDLANAHVFALKNELLSNGRLLVAQGPFFSNHLCKMLREHFSEKKDTISEPSDVPFNENLYKLDNSLSKSLGLKYHSEEQTYLDTALNLWERAKQFL</sequence>
<evidence type="ECO:0000259" key="3">
    <source>
        <dbReference type="Pfam" id="PF01370"/>
    </source>
</evidence>
<evidence type="ECO:0000256" key="1">
    <source>
        <dbReference type="ARBA" id="ARBA00023002"/>
    </source>
</evidence>
<evidence type="ECO:0000313" key="4">
    <source>
        <dbReference type="EMBL" id="WBW75624.1"/>
    </source>
</evidence>
<dbReference type="RefSeq" id="XP_056039867.1">
    <property type="nucleotide sequence ID" value="XM_056183523.1"/>
</dbReference>
<comment type="similarity">
    <text evidence="2">Belongs to the NAD(P)-dependent epimerase/dehydratase family. Dihydroflavonol-4-reductase subfamily.</text>
</comment>
<dbReference type="PANTHER" id="PTHR10366:SF564">
    <property type="entry name" value="STEROL-4-ALPHA-CARBOXYLATE 3-DEHYDROGENASE, DECARBOXYLATING"/>
    <property type="match status" value="1"/>
</dbReference>
<dbReference type="GeneID" id="80878212"/>
<dbReference type="GO" id="GO:0016616">
    <property type="term" value="F:oxidoreductase activity, acting on the CH-OH group of donors, NAD or NADP as acceptor"/>
    <property type="evidence" value="ECO:0007669"/>
    <property type="project" value="TreeGrafter"/>
</dbReference>
<dbReference type="CDD" id="cd05227">
    <property type="entry name" value="AR_SDR_e"/>
    <property type="match status" value="1"/>
</dbReference>
<keyword evidence="5" id="KW-1185">Reference proteome</keyword>